<evidence type="ECO:0000313" key="3">
    <source>
        <dbReference type="Proteomes" id="UP000254634"/>
    </source>
</evidence>
<evidence type="ECO:0000313" key="2">
    <source>
        <dbReference type="EMBL" id="SUN76683.1"/>
    </source>
</evidence>
<dbReference type="Pfam" id="PF07099">
    <property type="entry name" value="DUF1361"/>
    <property type="match status" value="1"/>
</dbReference>
<feature type="transmembrane region" description="Helical" evidence="1">
    <location>
        <begin position="5"/>
        <end position="24"/>
    </location>
</feature>
<feature type="transmembrane region" description="Helical" evidence="1">
    <location>
        <begin position="95"/>
        <end position="114"/>
    </location>
</feature>
<reference evidence="2" key="1">
    <citation type="submission" date="2018-06" db="EMBL/GenBank/DDBJ databases">
        <authorList>
            <consortium name="Pathogen Informatics"/>
            <person name="Doyle S."/>
        </authorList>
    </citation>
    <scope>NUCLEOTIDE SEQUENCE [LARGE SCALE GENOMIC DNA]</scope>
    <source>
        <strain evidence="2">NCTC13765</strain>
    </source>
</reference>
<keyword evidence="3" id="KW-1185">Reference proteome</keyword>
<dbReference type="AlphaFoldDB" id="A0A380KXK3"/>
<dbReference type="STRING" id="1123307.GCA_000380065_00087"/>
<feature type="transmembrane region" description="Helical" evidence="1">
    <location>
        <begin position="54"/>
        <end position="75"/>
    </location>
</feature>
<dbReference type="OrthoDB" id="4540541at2"/>
<gene>
    <name evidence="2" type="ORF">NCTC13765_01181</name>
</gene>
<name>A0A380KXK3_9STRE</name>
<proteinExistence type="predicted"/>
<keyword evidence="1" id="KW-0472">Membrane</keyword>
<organism evidence="2 3">
    <name type="scientific">Streptococcus massiliensis</name>
    <dbReference type="NCBI Taxonomy" id="313439"/>
    <lineage>
        <taxon>Bacteria</taxon>
        <taxon>Bacillati</taxon>
        <taxon>Bacillota</taxon>
        <taxon>Bacilli</taxon>
        <taxon>Lactobacillales</taxon>
        <taxon>Streptococcaceae</taxon>
        <taxon>Streptococcus</taxon>
    </lineage>
</organism>
<feature type="transmembrane region" description="Helical" evidence="1">
    <location>
        <begin position="126"/>
        <end position="146"/>
    </location>
</feature>
<dbReference type="InterPro" id="IPR009793">
    <property type="entry name" value="DUF1361"/>
</dbReference>
<accession>A0A380KXK3</accession>
<keyword evidence="1" id="KW-0812">Transmembrane</keyword>
<dbReference type="RefSeq" id="WP_018370769.1">
    <property type="nucleotide sequence ID" value="NZ_UHFR01000005.1"/>
</dbReference>
<sequence length="200" mass="23205">MKKHVLVHLFFLVISALVYWQGIPTAGPDLVWNMVLALVAYDAAVIANYVKNKWLVWPVLLIWLVFYPNTFYMITDLVHMDWVGQTLWNRASLKLFMAFVPSILFGVMCGIASWNMIVERLRLNWLVRHISIVVLSFISSMAIYIGRYDRLNSWDLVSNPSEVYHRLIGALQPERLLFILGFALIQTMCLVFLDHSTNKK</sequence>
<protein>
    <submittedName>
        <fullName evidence="2">Membrane protein</fullName>
    </submittedName>
</protein>
<dbReference type="EMBL" id="UHFR01000005">
    <property type="protein sequence ID" value="SUN76683.1"/>
    <property type="molecule type" value="Genomic_DNA"/>
</dbReference>
<evidence type="ECO:0000256" key="1">
    <source>
        <dbReference type="SAM" id="Phobius"/>
    </source>
</evidence>
<dbReference type="Proteomes" id="UP000254634">
    <property type="component" value="Unassembled WGS sequence"/>
</dbReference>
<keyword evidence="1" id="KW-1133">Transmembrane helix</keyword>
<feature type="transmembrane region" description="Helical" evidence="1">
    <location>
        <begin position="176"/>
        <end position="193"/>
    </location>
</feature>
<feature type="transmembrane region" description="Helical" evidence="1">
    <location>
        <begin position="30"/>
        <end position="47"/>
    </location>
</feature>